<protein>
    <submittedName>
        <fullName evidence="1">7003_t:CDS:1</fullName>
    </submittedName>
</protein>
<dbReference type="AlphaFoldDB" id="A0A9W4T977"/>
<dbReference type="PANTHER" id="PTHR33266">
    <property type="entry name" value="CHROMOSOME 15, WHOLE GENOME SHOTGUN SEQUENCE"/>
    <property type="match status" value="1"/>
</dbReference>
<feature type="non-terminal residue" evidence="1">
    <location>
        <position position="661"/>
    </location>
</feature>
<evidence type="ECO:0000313" key="1">
    <source>
        <dbReference type="EMBL" id="CAI2196471.1"/>
    </source>
</evidence>
<dbReference type="PANTHER" id="PTHR33266:SF1">
    <property type="entry name" value="F-BOX DOMAIN-CONTAINING PROTEIN"/>
    <property type="match status" value="1"/>
</dbReference>
<proteinExistence type="predicted"/>
<accession>A0A9W4T977</accession>
<sequence length="661" mass="75596">DDSTINLTVKISKNKDLCFPNQRIGSLEEIKGLIRGLELLRENTILQGDDGQVMNTQHLESARSTGSLNITLANQYIDTGLQILEKAFNCQFQDPNNMKERFLKYLNKKYMTWKSDTNHRVPYSTIFQSSGYGKSRLVKEVAKDIPTIYLCLRDVRSTGYPLRTSLGADLFERVLENLKEGEEWRFLYILQLAIQCFKEELAKCDNNCEKLWNSQMDTAFCERVWVNIQHKSENWRSICNDEVNNSADFIFDKDSSKVSFILCIDEARTLIPSASKTSPFRLLRRALRKIKWNGFFVLLLDTLSKISNFAPPKSIDPSSRDTSDLPLKLFYPYFRLTTMDVFESNTYKDESWNLAKFGRPLYISYLQSCDDDPEAIDKLKNLLERKLLGGANNFEESQQDISSLAILSSIIGLDMSPQSQLASELVASHMTTCVSVSEDRERLIIAFPSEPLLSDVALNFISDSILSKILKQFNALLKKGLVEPGPRGEIVSRIILAIVAYKLKTGTDNSVQKFLEELYHEDSMLDLDGFSDEFTNGTVSFTHFNAIEYVPAKKDLKRFYSRRCAFIMKRNHPGADICIPVKLATDTDKYSLIIIQIKNIDTTSITSDKKYPASANSMLDCSYVFEKSDLKDHHEPCLCLYWQLGYSYHYQEDPNESTVKT</sequence>
<dbReference type="SUPFAM" id="SSF52540">
    <property type="entry name" value="P-loop containing nucleoside triphosphate hydrolases"/>
    <property type="match status" value="1"/>
</dbReference>
<comment type="caution">
    <text evidence="1">The sequence shown here is derived from an EMBL/GenBank/DDBJ whole genome shotgun (WGS) entry which is preliminary data.</text>
</comment>
<evidence type="ECO:0000313" key="2">
    <source>
        <dbReference type="Proteomes" id="UP001153678"/>
    </source>
</evidence>
<gene>
    <name evidence="1" type="ORF">FWILDA_LOCUS17597</name>
</gene>
<dbReference type="OrthoDB" id="2392599at2759"/>
<name>A0A9W4T977_9GLOM</name>
<organism evidence="1 2">
    <name type="scientific">Funneliformis geosporum</name>
    <dbReference type="NCBI Taxonomy" id="1117311"/>
    <lineage>
        <taxon>Eukaryota</taxon>
        <taxon>Fungi</taxon>
        <taxon>Fungi incertae sedis</taxon>
        <taxon>Mucoromycota</taxon>
        <taxon>Glomeromycotina</taxon>
        <taxon>Glomeromycetes</taxon>
        <taxon>Glomerales</taxon>
        <taxon>Glomeraceae</taxon>
        <taxon>Funneliformis</taxon>
    </lineage>
</organism>
<keyword evidence="2" id="KW-1185">Reference proteome</keyword>
<reference evidence="1" key="1">
    <citation type="submission" date="2022-08" db="EMBL/GenBank/DDBJ databases">
        <authorList>
            <person name="Kallberg Y."/>
            <person name="Tangrot J."/>
            <person name="Rosling A."/>
        </authorList>
    </citation>
    <scope>NUCLEOTIDE SEQUENCE</scope>
    <source>
        <strain evidence="1">Wild A</strain>
    </source>
</reference>
<dbReference type="InterPro" id="IPR027417">
    <property type="entry name" value="P-loop_NTPase"/>
</dbReference>
<feature type="non-terminal residue" evidence="1">
    <location>
        <position position="1"/>
    </location>
</feature>
<dbReference type="EMBL" id="CAMKVN010014292">
    <property type="protein sequence ID" value="CAI2196471.1"/>
    <property type="molecule type" value="Genomic_DNA"/>
</dbReference>
<dbReference type="Proteomes" id="UP001153678">
    <property type="component" value="Unassembled WGS sequence"/>
</dbReference>